<gene>
    <name evidence="4" type="ORF">VFPPC_12435</name>
</gene>
<feature type="region of interest" description="Disordered" evidence="1">
    <location>
        <begin position="227"/>
        <end position="252"/>
    </location>
</feature>
<dbReference type="GO" id="GO:0008236">
    <property type="term" value="F:serine-type peptidase activity"/>
    <property type="evidence" value="ECO:0007669"/>
    <property type="project" value="InterPro"/>
</dbReference>
<dbReference type="SUPFAM" id="SSF53474">
    <property type="entry name" value="alpha/beta-Hydrolases"/>
    <property type="match status" value="1"/>
</dbReference>
<dbReference type="RefSeq" id="XP_018136113.1">
    <property type="nucleotide sequence ID" value="XM_018290316.1"/>
</dbReference>
<sequence>MYDKYWIQAVYANALGLAAVRSTSRRVGIRARDIGGIIRDPFPDSVYTARDIYNARARPNRENLGGYSSTAALIKLFDDKGIPYIAEWASDEPSRLVGLVWTFLYCLQMWKRFSEVISFDNTYNTNRFKLPLFQVTGQTCLGTVFNAAFGLIDNERLEGFQFLAKGITTLLRRNGIRVPDVVITDFDNQMKKALEFEFPVAQQQLCIHHINSNVMLQSKRRWVYSAKDKGTGEESSSDDPDATLNQRDQQAVRASARQEEPVALDNLHQPVPHDYNGVLVLWKLVVFAETEEDHEKAWECLCRQFGDQRAILAYLYSTYMPVRAQWARCFIRKYRNFGIRVTSGTEASNNNIKSYLLNGMSHLYRLVEAIQGMLEDQEREFRQACAQDEVLTAREHEHRKALKGIPSSSKPWPDDVGTCGDECNVSFELGVPCHHTIYAKLTTATPLTKWDVHPRWHLREPPQSGRAFFGETTPDGRKTIVEITKTGLKTVLPSDFSAENSVYGYGGAIFDVLPDNRIIFSNRDNTILLLNPDSGAVSLLVESTVLHYGSFSANASLPWVLAIEEDRTDSTSQGAQNFIAAINVDTGEVKRVVTGADFYFQPRFSADGTRLSWTQYNRPELPYTDAKLHWADWSQDGAVTNVRLITGENRESVAEPRWGPDGSLFFAKEIGSYRQLFRIPSGSGEQFPIKLAGLESAEFSFASHSEPINTYAILTKDRVLATPIINGVNHVISIDITTGEWQLVANPETICQVLRDSVCRYDDTSALVIGAGTINGNTVHRIDAIRPELSKVIRKSMDETLPTSLFAAGSDVRWADLEEKDWLELEDSYLELFVNAQGKKVWMDGAMASTNEDFEWEVYYSRRVIYWVLTLRWNLRFEAQKWCKGRAHYCPKRKGKFFARPESIHIRSKDLPARDIHGFIWMPHNPTYKAPESELPPLIIQTHGGPTSHAGCGLMLPIQYFTSRGYAYVELNYTGSTGYGREYRQALFGNWGVLDRDDVVELADHLVASGRVRIGAVGVTGASAGGYITLQVLSKYSEKFAGGVCLCGVSDLETLDKDTHKIESDSVPALVLHNPAAVGTEKLQTYRERSALYNAKGIISPLLLIHGQDDTSVPIEQARKIYQAMAKHMADVKLIEVPEEGHMLSRPATVRLLIAEEEKWWRKTLLRLS</sequence>
<dbReference type="Gene3D" id="2.120.10.30">
    <property type="entry name" value="TolB, C-terminal domain"/>
    <property type="match status" value="1"/>
</dbReference>
<protein>
    <submittedName>
        <fullName evidence="4">Transposase</fullName>
    </submittedName>
</protein>
<dbReference type="GeneID" id="28854310"/>
<dbReference type="STRING" id="1380566.A0A179EXD9"/>
<dbReference type="PANTHER" id="PTHR43056">
    <property type="entry name" value="PEPTIDASE S9 PROLYL OLIGOPEPTIDASE"/>
    <property type="match status" value="1"/>
</dbReference>
<dbReference type="KEGG" id="pchm:VFPPC_12435"/>
<dbReference type="OrthoDB" id="43744at2759"/>
<evidence type="ECO:0000259" key="2">
    <source>
        <dbReference type="Pfam" id="PF00326"/>
    </source>
</evidence>
<dbReference type="InterPro" id="IPR050585">
    <property type="entry name" value="Xaa-Pro_dipeptidyl-ppase/CocE"/>
</dbReference>
<dbReference type="InterPro" id="IPR029058">
    <property type="entry name" value="AB_hydrolase_fold"/>
</dbReference>
<dbReference type="Proteomes" id="UP000078397">
    <property type="component" value="Unassembled WGS sequence"/>
</dbReference>
<feature type="domain" description="Peptidase S9 prolyl oligopeptidase catalytic" evidence="2">
    <location>
        <begin position="958"/>
        <end position="1165"/>
    </location>
</feature>
<keyword evidence="5" id="KW-1185">Reference proteome</keyword>
<dbReference type="PANTHER" id="PTHR43056:SF5">
    <property type="entry name" value="PEPTIDASE S9 PROLYL OLIGOPEPTIDASE CATALYTIC DOMAIN-CONTAINING PROTEIN"/>
    <property type="match status" value="1"/>
</dbReference>
<evidence type="ECO:0000256" key="1">
    <source>
        <dbReference type="SAM" id="MobiDB-lite"/>
    </source>
</evidence>
<comment type="caution">
    <text evidence="4">The sequence shown here is derived from an EMBL/GenBank/DDBJ whole genome shotgun (WGS) entry which is preliminary data.</text>
</comment>
<dbReference type="Gene3D" id="3.40.50.1820">
    <property type="entry name" value="alpha/beta hydrolase"/>
    <property type="match status" value="1"/>
</dbReference>
<dbReference type="AlphaFoldDB" id="A0A179EXD9"/>
<feature type="domain" description="MULE transposase" evidence="3">
    <location>
        <begin position="116"/>
        <end position="213"/>
    </location>
</feature>
<accession>A0A179EXD9</accession>
<dbReference type="InterPro" id="IPR011042">
    <property type="entry name" value="6-blade_b-propeller_TolB-like"/>
</dbReference>
<evidence type="ECO:0000313" key="4">
    <source>
        <dbReference type="EMBL" id="OAQ57846.1"/>
    </source>
</evidence>
<name>A0A179EXD9_METCM</name>
<dbReference type="SUPFAM" id="SSF82171">
    <property type="entry name" value="DPP6 N-terminal domain-like"/>
    <property type="match status" value="1"/>
</dbReference>
<dbReference type="Pfam" id="PF00326">
    <property type="entry name" value="Peptidase_S9"/>
    <property type="match status" value="1"/>
</dbReference>
<dbReference type="Pfam" id="PF10551">
    <property type="entry name" value="MULE"/>
    <property type="match status" value="1"/>
</dbReference>
<dbReference type="InterPro" id="IPR001375">
    <property type="entry name" value="Peptidase_S9_cat"/>
</dbReference>
<proteinExistence type="predicted"/>
<dbReference type="InterPro" id="IPR018289">
    <property type="entry name" value="MULE_transposase_dom"/>
</dbReference>
<evidence type="ECO:0000313" key="5">
    <source>
        <dbReference type="Proteomes" id="UP000078397"/>
    </source>
</evidence>
<dbReference type="EMBL" id="LSBJ02000001">
    <property type="protein sequence ID" value="OAQ57846.1"/>
    <property type="molecule type" value="Genomic_DNA"/>
</dbReference>
<evidence type="ECO:0000259" key="3">
    <source>
        <dbReference type="Pfam" id="PF10551"/>
    </source>
</evidence>
<organism evidence="4 5">
    <name type="scientific">Pochonia chlamydosporia 170</name>
    <dbReference type="NCBI Taxonomy" id="1380566"/>
    <lineage>
        <taxon>Eukaryota</taxon>
        <taxon>Fungi</taxon>
        <taxon>Dikarya</taxon>
        <taxon>Ascomycota</taxon>
        <taxon>Pezizomycotina</taxon>
        <taxon>Sordariomycetes</taxon>
        <taxon>Hypocreomycetidae</taxon>
        <taxon>Hypocreales</taxon>
        <taxon>Clavicipitaceae</taxon>
        <taxon>Pochonia</taxon>
    </lineage>
</organism>
<dbReference type="GO" id="GO:0006508">
    <property type="term" value="P:proteolysis"/>
    <property type="evidence" value="ECO:0007669"/>
    <property type="project" value="InterPro"/>
</dbReference>
<reference evidence="4 5" key="1">
    <citation type="journal article" date="2016" name="PLoS Pathog.">
        <title>Biosynthesis of antibiotic leucinostatins in bio-control fungus Purpureocillium lilacinum and their inhibition on phytophthora revealed by genome mining.</title>
        <authorList>
            <person name="Wang G."/>
            <person name="Liu Z."/>
            <person name="Lin R."/>
            <person name="Li E."/>
            <person name="Mao Z."/>
            <person name="Ling J."/>
            <person name="Yang Y."/>
            <person name="Yin W.B."/>
            <person name="Xie B."/>
        </authorList>
    </citation>
    <scope>NUCLEOTIDE SEQUENCE [LARGE SCALE GENOMIC DNA]</scope>
    <source>
        <strain evidence="4">170</strain>
    </source>
</reference>